<keyword evidence="2" id="KW-1185">Reference proteome</keyword>
<dbReference type="EMBL" id="BMUW01000044">
    <property type="protein sequence ID" value="GGZ84185.1"/>
    <property type="molecule type" value="Genomic_DNA"/>
</dbReference>
<accession>A0ABQ3CBN0</accession>
<proteinExistence type="predicted"/>
<evidence type="ECO:0000313" key="2">
    <source>
        <dbReference type="Proteomes" id="UP000624183"/>
    </source>
</evidence>
<evidence type="ECO:0000313" key="1">
    <source>
        <dbReference type="EMBL" id="GGZ84185.1"/>
    </source>
</evidence>
<reference evidence="2" key="1">
    <citation type="journal article" date="2019" name="Int. J. Syst. Evol. Microbiol.">
        <title>The Global Catalogue of Microorganisms (GCM) 10K type strain sequencing project: providing services to taxonomists for standard genome sequencing and annotation.</title>
        <authorList>
            <consortium name="The Broad Institute Genomics Platform"/>
            <consortium name="The Broad Institute Genome Sequencing Center for Infectious Disease"/>
            <person name="Wu L."/>
            <person name="Ma J."/>
        </authorList>
    </citation>
    <scope>NUCLEOTIDE SEQUENCE [LARGE SCALE GENOMIC DNA]</scope>
    <source>
        <strain evidence="2">JCM 4602</strain>
    </source>
</reference>
<sequence>MSSAASPDRETKPTEQLTMTNEELAIELLTTNQHMTHGKADAHRLLRKLRQDWRAEDTDMRAAIRSPRSASNETAILALSTAGAFCGECGFEPGDRGCPDCERTWAGYVKALRAAGWAPASEVLAQAITAVEDREQRRAASGRDALGWESARDVLTRLLRKAAATT</sequence>
<organism evidence="1 2">
    <name type="scientific">Streptomyces rubiginosohelvolus</name>
    <dbReference type="NCBI Taxonomy" id="67362"/>
    <lineage>
        <taxon>Bacteria</taxon>
        <taxon>Bacillati</taxon>
        <taxon>Actinomycetota</taxon>
        <taxon>Actinomycetes</taxon>
        <taxon>Kitasatosporales</taxon>
        <taxon>Streptomycetaceae</taxon>
        <taxon>Streptomyces</taxon>
    </lineage>
</organism>
<protein>
    <submittedName>
        <fullName evidence="1">Uncharacterized protein</fullName>
    </submittedName>
</protein>
<gene>
    <name evidence="1" type="ORF">GCM10010328_67760</name>
</gene>
<dbReference type="Proteomes" id="UP000624183">
    <property type="component" value="Unassembled WGS sequence"/>
</dbReference>
<comment type="caution">
    <text evidence="1">The sequence shown here is derived from an EMBL/GenBank/DDBJ whole genome shotgun (WGS) entry which is preliminary data.</text>
</comment>
<name>A0ABQ3CBN0_9ACTN</name>